<dbReference type="OrthoDB" id="2304840at2759"/>
<dbReference type="AlphaFoldDB" id="A0A9Q5I3Q7"/>
<dbReference type="EMBL" id="LNZH02000102">
    <property type="protein sequence ID" value="OCB91163.1"/>
    <property type="molecule type" value="Genomic_DNA"/>
</dbReference>
<comment type="caution">
    <text evidence="3">The sequence shown here is derived from an EMBL/GenBank/DDBJ whole genome shotgun (WGS) entry which is preliminary data.</text>
</comment>
<dbReference type="Proteomes" id="UP000757232">
    <property type="component" value="Unassembled WGS sequence"/>
</dbReference>
<evidence type="ECO:0000313" key="4">
    <source>
        <dbReference type="Proteomes" id="UP000757232"/>
    </source>
</evidence>
<keyword evidence="4" id="KW-1185">Reference proteome</keyword>
<evidence type="ECO:0000256" key="1">
    <source>
        <dbReference type="SAM" id="MobiDB-lite"/>
    </source>
</evidence>
<evidence type="ECO:0000313" key="3">
    <source>
        <dbReference type="EMBL" id="OCB91163.1"/>
    </source>
</evidence>
<name>A0A9Q5I3Q7_SANBA</name>
<gene>
    <name evidence="3" type="ORF">A7U60_g1571</name>
</gene>
<reference evidence="3" key="1">
    <citation type="submission" date="2016-06" db="EMBL/GenBank/DDBJ databases">
        <title>Draft Genome sequence of the fungus Inonotus baumii.</title>
        <authorList>
            <person name="Zhu H."/>
            <person name="Lin W."/>
        </authorList>
    </citation>
    <scope>NUCLEOTIDE SEQUENCE</scope>
    <source>
        <strain evidence="3">821</strain>
    </source>
</reference>
<evidence type="ECO:0000256" key="2">
    <source>
        <dbReference type="SAM" id="SignalP"/>
    </source>
</evidence>
<sequence length="101" mass="11351">MRVTSLIVALAAITFVSAAPVPLPEAEAAAGNVDWKRYPPDWKREADAVPGAPAWKRDADAEPGAPDWRRDASWGRTPHWKREADASEEKRDPRWGNIYTW</sequence>
<accession>A0A9Q5I3Q7</accession>
<proteinExistence type="predicted"/>
<feature type="compositionally biased region" description="Basic and acidic residues" evidence="1">
    <location>
        <begin position="80"/>
        <end position="94"/>
    </location>
</feature>
<feature type="chain" id="PRO_5040308116" evidence="2">
    <location>
        <begin position="19"/>
        <end position="101"/>
    </location>
</feature>
<feature type="signal peptide" evidence="2">
    <location>
        <begin position="1"/>
        <end position="18"/>
    </location>
</feature>
<keyword evidence="2" id="KW-0732">Signal</keyword>
<feature type="region of interest" description="Disordered" evidence="1">
    <location>
        <begin position="46"/>
        <end position="101"/>
    </location>
</feature>
<organism evidence="3 4">
    <name type="scientific">Sanghuangporus baumii</name>
    <name type="common">Phellinus baumii</name>
    <dbReference type="NCBI Taxonomy" id="108892"/>
    <lineage>
        <taxon>Eukaryota</taxon>
        <taxon>Fungi</taxon>
        <taxon>Dikarya</taxon>
        <taxon>Basidiomycota</taxon>
        <taxon>Agaricomycotina</taxon>
        <taxon>Agaricomycetes</taxon>
        <taxon>Hymenochaetales</taxon>
        <taxon>Hymenochaetaceae</taxon>
        <taxon>Sanghuangporus</taxon>
    </lineage>
</organism>
<protein>
    <submittedName>
        <fullName evidence="3">Uncharacterized protein</fullName>
    </submittedName>
</protein>